<dbReference type="RefSeq" id="WP_237056361.1">
    <property type="nucleotide sequence ID" value="NZ_JAKJPO010000015.1"/>
</dbReference>
<dbReference type="InterPro" id="IPR005623">
    <property type="entry name" value="Chaperone_NapD_NO3_reduct"/>
</dbReference>
<dbReference type="Gene3D" id="3.30.70.920">
    <property type="match status" value="1"/>
</dbReference>
<dbReference type="Pfam" id="PF03927">
    <property type="entry name" value="NapD"/>
    <property type="match status" value="1"/>
</dbReference>
<accession>A0ABS9HYB7</accession>
<dbReference type="PANTHER" id="PTHR38603:SF1">
    <property type="entry name" value="CHAPERONE NAPD"/>
    <property type="match status" value="1"/>
</dbReference>
<evidence type="ECO:0000256" key="3">
    <source>
        <dbReference type="ARBA" id="ARBA00023186"/>
    </source>
</evidence>
<gene>
    <name evidence="4" type="primary">napD</name>
    <name evidence="5" type="ORF">L3V18_16495</name>
</gene>
<evidence type="ECO:0000256" key="1">
    <source>
        <dbReference type="ARBA" id="ARBA00004496"/>
    </source>
</evidence>
<keyword evidence="3 4" id="KW-0143">Chaperone</keyword>
<comment type="caution">
    <text evidence="5">The sequence shown here is derived from an EMBL/GenBank/DDBJ whole genome shotgun (WGS) entry which is preliminary data.</text>
</comment>
<name>A0ABS9HYB7_9GAMM</name>
<comment type="function">
    <text evidence="4">Chaperone for NapA, the catalytic subunit of the periplasmic nitrate reductase. It binds directly and specifically to the twin-arginine signal peptide of NapA, preventing premature interaction with the Tat translocase and premature export.</text>
</comment>
<dbReference type="PANTHER" id="PTHR38603">
    <property type="entry name" value="CHAPERONE NAPD"/>
    <property type="match status" value="1"/>
</dbReference>
<reference evidence="6" key="1">
    <citation type="submission" date="2022-01" db="EMBL/GenBank/DDBJ databases">
        <title>Lysobacter chinensis sp. nov., a bacterium isolated from cow dung compost.</title>
        <authorList>
            <person name="Zhou L.Y."/>
        </authorList>
    </citation>
    <scope>NUCLEOTIDE SEQUENCE [LARGE SCALE GENOMIC DNA]</scope>
    <source>
        <strain evidence="6">TLK-CK17</strain>
    </source>
</reference>
<evidence type="ECO:0000256" key="2">
    <source>
        <dbReference type="ARBA" id="ARBA00022490"/>
    </source>
</evidence>
<keyword evidence="2 4" id="KW-0963">Cytoplasm</keyword>
<keyword evidence="6" id="KW-1185">Reference proteome</keyword>
<evidence type="ECO:0000313" key="5">
    <source>
        <dbReference type="EMBL" id="MCF7223377.1"/>
    </source>
</evidence>
<dbReference type="Proteomes" id="UP001430796">
    <property type="component" value="Unassembled WGS sequence"/>
</dbReference>
<comment type="similarity">
    <text evidence="4">Belongs to the NapD family.</text>
</comment>
<comment type="subunit">
    <text evidence="4">Interacts with the cytoplasmic NapA precursor.</text>
</comment>
<evidence type="ECO:0000256" key="4">
    <source>
        <dbReference type="HAMAP-Rule" id="MF_02200"/>
    </source>
</evidence>
<sequence>MTDVHIASLLVQHRPEAGAGVDACIAACKELELARRDGGRSIVLCESDASRVLMDRIDELQAVDGVLSVALVYHHVEPAEQLGEPIDIAAGPAPTAGPGAST</sequence>
<proteinExistence type="inferred from homology"/>
<comment type="subcellular location">
    <subcellularLocation>
        <location evidence="1 4">Cytoplasm</location>
    </subcellularLocation>
</comment>
<organism evidence="5 6">
    <name type="scientific">Marilutibacter chinensis</name>
    <dbReference type="NCBI Taxonomy" id="2912247"/>
    <lineage>
        <taxon>Bacteria</taxon>
        <taxon>Pseudomonadati</taxon>
        <taxon>Pseudomonadota</taxon>
        <taxon>Gammaproteobacteria</taxon>
        <taxon>Lysobacterales</taxon>
        <taxon>Lysobacteraceae</taxon>
        <taxon>Marilutibacter</taxon>
    </lineage>
</organism>
<reference evidence="5 6" key="2">
    <citation type="submission" date="2022-01" db="EMBL/GenBank/DDBJ databases">
        <title>Lysobacter chinensis sp. nov., a bacterium isolated from cow dung compost.</title>
        <authorList>
            <person name="Liu Y."/>
        </authorList>
    </citation>
    <scope>NUCLEOTIDE SEQUENCE [LARGE SCALE GENOMIC DNA]</scope>
    <source>
        <strain evidence="5 6">TLK-CK17</strain>
    </source>
</reference>
<dbReference type="HAMAP" id="MF_02200">
    <property type="entry name" value="NapD"/>
    <property type="match status" value="1"/>
</dbReference>
<dbReference type="EMBL" id="JAKJPO010000015">
    <property type="protein sequence ID" value="MCF7223377.1"/>
    <property type="molecule type" value="Genomic_DNA"/>
</dbReference>
<evidence type="ECO:0000313" key="6">
    <source>
        <dbReference type="Proteomes" id="UP001430796"/>
    </source>
</evidence>
<protein>
    <recommendedName>
        <fullName evidence="4">Chaperone NapD</fullName>
    </recommendedName>
    <alternativeName>
        <fullName evidence="4">NapA signal peptide-binding chaperone NapD</fullName>
    </alternativeName>
</protein>
<reference evidence="5 6" key="3">
    <citation type="submission" date="2022-01" db="EMBL/GenBank/DDBJ databases">
        <authorList>
            <person name="Zhou L.Y."/>
        </authorList>
    </citation>
    <scope>NUCLEOTIDE SEQUENCE [LARGE SCALE GENOMIC DNA]</scope>
    <source>
        <strain evidence="5 6">TLK-CK17</strain>
    </source>
</reference>